<dbReference type="Proteomes" id="UP001209922">
    <property type="component" value="Unassembled WGS sequence"/>
</dbReference>
<keyword evidence="2" id="KW-1185">Reference proteome</keyword>
<gene>
    <name evidence="1" type="ORF">OK345_05855</name>
</gene>
<proteinExistence type="predicted"/>
<evidence type="ECO:0000313" key="1">
    <source>
        <dbReference type="EMBL" id="MCW4472032.1"/>
    </source>
</evidence>
<sequence>MALIHAKTEAGRQEIEDRGRKLPPALRSILLMVDGQRDDEELGQLGQNLRAPDDALAQLAAMGLIEAVAGQASAAPKVMATAKIGNDPERYQQLYDWMTESVRKHLGLKGYFLQLKIERADTATGLEQLWPDVANALSKSKSHAFATRWLEETRALVST</sequence>
<accession>A0ABT3JU66</accession>
<dbReference type="RefSeq" id="WP_265126994.1">
    <property type="nucleotide sequence ID" value="NZ_JAPCHY010000004.1"/>
</dbReference>
<reference evidence="1 2" key="1">
    <citation type="submission" date="2022-10" db="EMBL/GenBank/DDBJ databases">
        <title>Xanthomonas sp. H13-6.</title>
        <authorList>
            <person name="Liu X."/>
            <person name="Deng Z."/>
            <person name="Jiang Y."/>
            <person name="Yu T."/>
            <person name="Ai J."/>
        </authorList>
    </citation>
    <scope>NUCLEOTIDE SEQUENCE [LARGE SCALE GENOMIC DNA]</scope>
    <source>
        <strain evidence="1 2">H13-6</strain>
    </source>
</reference>
<name>A0ABT3JU66_9XANT</name>
<organism evidence="1 2">
    <name type="scientific">Xanthomonas chitinilytica</name>
    <dbReference type="NCBI Taxonomy" id="2989819"/>
    <lineage>
        <taxon>Bacteria</taxon>
        <taxon>Pseudomonadati</taxon>
        <taxon>Pseudomonadota</taxon>
        <taxon>Gammaproteobacteria</taxon>
        <taxon>Lysobacterales</taxon>
        <taxon>Lysobacteraceae</taxon>
        <taxon>Xanthomonas</taxon>
    </lineage>
</organism>
<evidence type="ECO:0000313" key="2">
    <source>
        <dbReference type="Proteomes" id="UP001209922"/>
    </source>
</evidence>
<protein>
    <submittedName>
        <fullName evidence="1">Uncharacterized protein</fullName>
    </submittedName>
</protein>
<comment type="caution">
    <text evidence="1">The sequence shown here is derived from an EMBL/GenBank/DDBJ whole genome shotgun (WGS) entry which is preliminary data.</text>
</comment>
<dbReference type="EMBL" id="JAPCHY010000004">
    <property type="protein sequence ID" value="MCW4472032.1"/>
    <property type="molecule type" value="Genomic_DNA"/>
</dbReference>